<gene>
    <name evidence="10" type="primary">gap</name>
    <name evidence="10" type="ORF">AAIA72_08315</name>
</gene>
<evidence type="ECO:0000256" key="8">
    <source>
        <dbReference type="RuleBase" id="RU361160"/>
    </source>
</evidence>
<dbReference type="Pfam" id="PF00044">
    <property type="entry name" value="Gp_dh_N"/>
    <property type="match status" value="1"/>
</dbReference>
<dbReference type="EMBL" id="CP154858">
    <property type="protein sequence ID" value="XDT73961.1"/>
    <property type="molecule type" value="Genomic_DNA"/>
</dbReference>
<name>A0AB39V096_9GAMM</name>
<dbReference type="GO" id="GO:0016620">
    <property type="term" value="F:oxidoreductase activity, acting on the aldehyde or oxo group of donors, NAD or NADP as acceptor"/>
    <property type="evidence" value="ECO:0007669"/>
    <property type="project" value="InterPro"/>
</dbReference>
<dbReference type="PANTHER" id="PTHR43148">
    <property type="entry name" value="GLYCERALDEHYDE-3-PHOSPHATE DEHYDROGENASE 2"/>
    <property type="match status" value="1"/>
</dbReference>
<dbReference type="InterPro" id="IPR036291">
    <property type="entry name" value="NAD(P)-bd_dom_sf"/>
</dbReference>
<dbReference type="SUPFAM" id="SSF55347">
    <property type="entry name" value="Glyceraldehyde-3-phosphate dehydrogenase-like, C-terminal domain"/>
    <property type="match status" value="1"/>
</dbReference>
<organism evidence="10">
    <name type="scientific">Thermohahella caldifontis</name>
    <dbReference type="NCBI Taxonomy" id="3142973"/>
    <lineage>
        <taxon>Bacteria</taxon>
        <taxon>Pseudomonadati</taxon>
        <taxon>Pseudomonadota</taxon>
        <taxon>Gammaproteobacteria</taxon>
        <taxon>Oceanospirillales</taxon>
        <taxon>Hahellaceae</taxon>
        <taxon>Thermohahella</taxon>
    </lineage>
</organism>
<evidence type="ECO:0000256" key="7">
    <source>
        <dbReference type="RuleBase" id="RU000397"/>
    </source>
</evidence>
<comment type="similarity">
    <text evidence="1 7">Belongs to the glyceraldehyde-3-phosphate dehydrogenase family.</text>
</comment>
<dbReference type="FunFam" id="3.30.360.10:FF:000002">
    <property type="entry name" value="Glyceraldehyde-3-phosphate dehydrogenase"/>
    <property type="match status" value="1"/>
</dbReference>
<dbReference type="PROSITE" id="PS00071">
    <property type="entry name" value="GAPDH"/>
    <property type="match status" value="1"/>
</dbReference>
<dbReference type="PRINTS" id="PR00078">
    <property type="entry name" value="G3PDHDRGNASE"/>
</dbReference>
<dbReference type="InterPro" id="IPR006424">
    <property type="entry name" value="Glyceraldehyde-3-P_DH_1"/>
</dbReference>
<evidence type="ECO:0000256" key="5">
    <source>
        <dbReference type="PIRSR" id="PIRSR000149-3"/>
    </source>
</evidence>
<dbReference type="GO" id="GO:0006006">
    <property type="term" value="P:glucose metabolic process"/>
    <property type="evidence" value="ECO:0007669"/>
    <property type="project" value="InterPro"/>
</dbReference>
<keyword evidence="5" id="KW-0520">NAD</keyword>
<dbReference type="RefSeq" id="WP_369602935.1">
    <property type="nucleotide sequence ID" value="NZ_CP154858.1"/>
</dbReference>
<dbReference type="PIRSF" id="PIRSF000149">
    <property type="entry name" value="GAP_DH"/>
    <property type="match status" value="1"/>
</dbReference>
<sequence length="348" mass="38645">MRSDYRIAINGYGRIGQCVLRALYEGGYRQRMQVVAINQLADPETVAYLTRYDTTHGRFPGTVAVAEQGLMVNGDRIAIQQQPNPEKLPWKMLNVDLVMECTGRLSRREQAEGHLRAGAPRVLYSEPASPDVDKTIVFGVNHQTLGAEDRIVSNASCTTNCIVPVIRILHEAFGVERGMLTTIHAAMNDQPAIDTYHHPDLRRNRSAMASIIPVDTGLARGIDRLLPGLAGRFTANAVRVPTLNVSMIDLTVQLTRPVSREGVNRRIREATAGPLLEGVLGWTEEPLTSSDFNHDPRSAVVDLTQTQVVDGHMVKLMVWFDNEWGFANRMLDTALAWLDRCNAHDKTS</sequence>
<evidence type="ECO:0000256" key="2">
    <source>
        <dbReference type="ARBA" id="ARBA00011881"/>
    </source>
</evidence>
<dbReference type="GO" id="GO:0051287">
    <property type="term" value="F:NAD binding"/>
    <property type="evidence" value="ECO:0007669"/>
    <property type="project" value="InterPro"/>
</dbReference>
<feature type="active site" description="Nucleophile" evidence="4">
    <location>
        <position position="157"/>
    </location>
</feature>
<evidence type="ECO:0000256" key="1">
    <source>
        <dbReference type="ARBA" id="ARBA00007406"/>
    </source>
</evidence>
<dbReference type="SMART" id="SM00846">
    <property type="entry name" value="Gp_dh_N"/>
    <property type="match status" value="1"/>
</dbReference>
<accession>A0AB39V096</accession>
<dbReference type="GO" id="GO:0050661">
    <property type="term" value="F:NADP binding"/>
    <property type="evidence" value="ECO:0007669"/>
    <property type="project" value="InterPro"/>
</dbReference>
<reference evidence="10" key="1">
    <citation type="submission" date="2024-05" db="EMBL/GenBank/DDBJ databases">
        <title>Genome sequencing of novel strain.</title>
        <authorList>
            <person name="Ganbat D."/>
            <person name="Ganbat S."/>
            <person name="Lee S.-J."/>
        </authorList>
    </citation>
    <scope>NUCLEOTIDE SEQUENCE</scope>
    <source>
        <strain evidence="10">SMD15-11</strain>
    </source>
</reference>
<comment type="subunit">
    <text evidence="2">Homotetramer.</text>
</comment>
<dbReference type="Gene3D" id="3.30.360.10">
    <property type="entry name" value="Dihydrodipicolinate Reductase, domain 2"/>
    <property type="match status" value="1"/>
</dbReference>
<keyword evidence="3 8" id="KW-0560">Oxidoreductase</keyword>
<feature type="site" description="Activates thiol group during catalysis" evidence="6">
    <location>
        <position position="184"/>
    </location>
</feature>
<evidence type="ECO:0000256" key="3">
    <source>
        <dbReference type="ARBA" id="ARBA00023002"/>
    </source>
</evidence>
<dbReference type="InterPro" id="IPR020831">
    <property type="entry name" value="GlycerAld/Erythrose_P_DH"/>
</dbReference>
<feature type="binding site" evidence="5">
    <location>
        <position position="125"/>
    </location>
    <ligand>
        <name>NAD(+)</name>
        <dbReference type="ChEBI" id="CHEBI:57540"/>
    </ligand>
</feature>
<dbReference type="NCBIfam" id="TIGR01534">
    <property type="entry name" value="GAPDH-I"/>
    <property type="match status" value="1"/>
</dbReference>
<feature type="binding site" evidence="5">
    <location>
        <position position="322"/>
    </location>
    <ligand>
        <name>NAD(+)</name>
        <dbReference type="ChEBI" id="CHEBI:57540"/>
    </ligand>
</feature>
<evidence type="ECO:0000256" key="6">
    <source>
        <dbReference type="PIRSR" id="PIRSR000149-4"/>
    </source>
</evidence>
<dbReference type="Pfam" id="PF02800">
    <property type="entry name" value="Gp_dh_C"/>
    <property type="match status" value="1"/>
</dbReference>
<dbReference type="AlphaFoldDB" id="A0AB39V096"/>
<evidence type="ECO:0000256" key="4">
    <source>
        <dbReference type="PIRSR" id="PIRSR000149-1"/>
    </source>
</evidence>
<dbReference type="Gene3D" id="3.40.50.720">
    <property type="entry name" value="NAD(P)-binding Rossmann-like Domain"/>
    <property type="match status" value="1"/>
</dbReference>
<dbReference type="EC" id="1.2.1.-" evidence="8"/>
<protein>
    <recommendedName>
        <fullName evidence="8">Glyceraldehyde-3-phosphate dehydrogenase</fullName>
        <ecNumber evidence="8">1.2.1.-</ecNumber>
    </recommendedName>
</protein>
<dbReference type="InterPro" id="IPR020829">
    <property type="entry name" value="GlycerAld_3-P_DH_cat"/>
</dbReference>
<keyword evidence="5" id="KW-0547">Nucleotide-binding</keyword>
<dbReference type="FunFam" id="3.40.50.720:FF:000001">
    <property type="entry name" value="Glyceraldehyde-3-phosphate dehydrogenase"/>
    <property type="match status" value="1"/>
</dbReference>
<feature type="domain" description="Glyceraldehyde 3-phosphate dehydrogenase NAD(P) binding" evidence="9">
    <location>
        <begin position="5"/>
        <end position="157"/>
    </location>
</feature>
<dbReference type="InterPro" id="IPR020828">
    <property type="entry name" value="GlycerAld_3-P_DH_NAD(P)-bd"/>
</dbReference>
<dbReference type="InterPro" id="IPR020830">
    <property type="entry name" value="GlycerAld_3-P_DH_AS"/>
</dbReference>
<dbReference type="SUPFAM" id="SSF51735">
    <property type="entry name" value="NAD(P)-binding Rossmann-fold domains"/>
    <property type="match status" value="1"/>
</dbReference>
<dbReference type="CDD" id="cd17892">
    <property type="entry name" value="GAPDH_N_E4PDH"/>
    <property type="match status" value="1"/>
</dbReference>
<proteinExistence type="inferred from homology"/>
<evidence type="ECO:0000313" key="10">
    <source>
        <dbReference type="EMBL" id="XDT73961.1"/>
    </source>
</evidence>
<evidence type="ECO:0000259" key="9">
    <source>
        <dbReference type="SMART" id="SM00846"/>
    </source>
</evidence>
<dbReference type="KEGG" id="tcd:AAIA72_08315"/>
<feature type="binding site" evidence="5">
    <location>
        <begin position="14"/>
        <end position="15"/>
    </location>
    <ligand>
        <name>NAD(+)</name>
        <dbReference type="ChEBI" id="CHEBI:57540"/>
    </ligand>
</feature>